<dbReference type="AlphaFoldDB" id="A0A1R2BRR1"/>
<dbReference type="SUPFAM" id="SSF54928">
    <property type="entry name" value="RNA-binding domain, RBD"/>
    <property type="match status" value="3"/>
</dbReference>
<proteinExistence type="predicted"/>
<dbReference type="InterPro" id="IPR003107">
    <property type="entry name" value="HAT"/>
</dbReference>
<feature type="domain" description="RRM" evidence="3">
    <location>
        <begin position="572"/>
        <end position="647"/>
    </location>
</feature>
<accession>A0A1R2BRR1</accession>
<dbReference type="SUPFAM" id="SSF48452">
    <property type="entry name" value="TPR-like"/>
    <property type="match status" value="1"/>
</dbReference>
<evidence type="ECO:0000256" key="1">
    <source>
        <dbReference type="ARBA" id="ARBA00022884"/>
    </source>
</evidence>
<gene>
    <name evidence="4" type="ORF">SteCoe_20628</name>
</gene>
<keyword evidence="5" id="KW-1185">Reference proteome</keyword>
<dbReference type="InterPro" id="IPR000504">
    <property type="entry name" value="RRM_dom"/>
</dbReference>
<dbReference type="InterPro" id="IPR012677">
    <property type="entry name" value="Nucleotide-bd_a/b_plait_sf"/>
</dbReference>
<feature type="domain" description="RRM" evidence="3">
    <location>
        <begin position="404"/>
        <end position="481"/>
    </location>
</feature>
<organism evidence="4 5">
    <name type="scientific">Stentor coeruleus</name>
    <dbReference type="NCBI Taxonomy" id="5963"/>
    <lineage>
        <taxon>Eukaryota</taxon>
        <taxon>Sar</taxon>
        <taxon>Alveolata</taxon>
        <taxon>Ciliophora</taxon>
        <taxon>Postciliodesmatophora</taxon>
        <taxon>Heterotrichea</taxon>
        <taxon>Heterotrichida</taxon>
        <taxon>Stentoridae</taxon>
        <taxon>Stentor</taxon>
    </lineage>
</organism>
<dbReference type="CDD" id="cd00590">
    <property type="entry name" value="RRM_SF"/>
    <property type="match status" value="2"/>
</dbReference>
<dbReference type="Pfam" id="PF00076">
    <property type="entry name" value="RRM_1"/>
    <property type="match status" value="3"/>
</dbReference>
<dbReference type="InterPro" id="IPR011990">
    <property type="entry name" value="TPR-like_helical_dom_sf"/>
</dbReference>
<dbReference type="PANTHER" id="PTHR23236:SF11">
    <property type="entry name" value="EUKARYOTIC TRANSLATION INITIATION FACTOR 4H"/>
    <property type="match status" value="1"/>
</dbReference>
<protein>
    <recommendedName>
        <fullName evidence="3">RRM domain-containing protein</fullName>
    </recommendedName>
</protein>
<evidence type="ECO:0000313" key="5">
    <source>
        <dbReference type="Proteomes" id="UP000187209"/>
    </source>
</evidence>
<name>A0A1R2BRR1_9CILI</name>
<dbReference type="EMBL" id="MPUH01000474">
    <property type="protein sequence ID" value="OMJ79381.1"/>
    <property type="molecule type" value="Genomic_DNA"/>
</dbReference>
<dbReference type="Gene3D" id="3.30.70.330">
    <property type="match status" value="3"/>
</dbReference>
<sequence length="663" mass="77874">MEPNSLSESVWIEKLQNSSSPLPYKKAFKEFFCNINIDPILLINYIKTFDRNTIENVFILAKKYIRNIDIWLEYLKKLELENEKRTFFTELFTIPRPGLDDAWKTYENWEKNLQAKEKMRELYIKTFSDWTYEEESYKVLENSQNFGLAHLKAYYQYNKDPIRRYIFEEVLRKYPNSAEIWQEYLVSELNDKSSALFICKRALRCLPNNITFWSYLILLYEDFNKPFTSKLYIGKFKKALEQAFEDASDLTRLWKEYSQSAKRSSQDQLQILIEGENWLAEYYPPQHLVLKAYRANITDNIQLFEEIVKEQGSSAAVWDVYIKYLEDKNNNKARQVYRRALEYTKDNPRMIALKYIDYENRHGTIEDVLQARVKAYKRLSRDIEPISTKGEKFKIKAKTVKTRYTAYVSNLPGNMKEHQLEDILKQISRVRAVRIVRDRKGNSRGFAYCDYESEEDLIQAVSYFNGKELQGNTLSMAVSKPPEENKNEECTLFVNNLPFEITESELCTFLSPYGGIKAIRIIKDLEGKCKGYAYAEFFDQSSVDNASQVGTITIRNRKVLLEKCSQDKEQKYLLHVSNLPYSVEESQVQTLFPNSISITLPKDKVGKSRGFAFVEFGTENEAMEILENENPTLNGRHLVIKRSYKKAAEKKALNNSDFKKFLS</sequence>
<dbReference type="Proteomes" id="UP000187209">
    <property type="component" value="Unassembled WGS sequence"/>
</dbReference>
<dbReference type="SMART" id="SM00360">
    <property type="entry name" value="RRM"/>
    <property type="match status" value="3"/>
</dbReference>
<evidence type="ECO:0000313" key="4">
    <source>
        <dbReference type="EMBL" id="OMJ79381.1"/>
    </source>
</evidence>
<evidence type="ECO:0000256" key="2">
    <source>
        <dbReference type="PROSITE-ProRule" id="PRU00176"/>
    </source>
</evidence>
<keyword evidence="1 2" id="KW-0694">RNA-binding</keyword>
<dbReference type="Gene3D" id="1.25.40.10">
    <property type="entry name" value="Tetratricopeptide repeat domain"/>
    <property type="match status" value="1"/>
</dbReference>
<dbReference type="PROSITE" id="PS50102">
    <property type="entry name" value="RRM"/>
    <property type="match status" value="3"/>
</dbReference>
<dbReference type="InterPro" id="IPR035979">
    <property type="entry name" value="RBD_domain_sf"/>
</dbReference>
<dbReference type="PANTHER" id="PTHR23236">
    <property type="entry name" value="EUKARYOTIC TRANSLATION INITIATION FACTOR 4B/4H"/>
    <property type="match status" value="1"/>
</dbReference>
<reference evidence="4 5" key="1">
    <citation type="submission" date="2016-11" db="EMBL/GenBank/DDBJ databases">
        <title>The macronuclear genome of Stentor coeruleus: a giant cell with tiny introns.</title>
        <authorList>
            <person name="Slabodnick M."/>
            <person name="Ruby J.G."/>
            <person name="Reiff S.B."/>
            <person name="Swart E.C."/>
            <person name="Gosai S."/>
            <person name="Prabakaran S."/>
            <person name="Witkowska E."/>
            <person name="Larue G.E."/>
            <person name="Fisher S."/>
            <person name="Freeman R.M."/>
            <person name="Gunawardena J."/>
            <person name="Chu W."/>
            <person name="Stover N.A."/>
            <person name="Gregory B.D."/>
            <person name="Nowacki M."/>
            <person name="Derisi J."/>
            <person name="Roy S.W."/>
            <person name="Marshall W.F."/>
            <person name="Sood P."/>
        </authorList>
    </citation>
    <scope>NUCLEOTIDE SEQUENCE [LARGE SCALE GENOMIC DNA]</scope>
    <source>
        <strain evidence="4">WM001</strain>
    </source>
</reference>
<evidence type="ECO:0000259" key="3">
    <source>
        <dbReference type="PROSITE" id="PS50102"/>
    </source>
</evidence>
<dbReference type="GO" id="GO:0006396">
    <property type="term" value="P:RNA processing"/>
    <property type="evidence" value="ECO:0007669"/>
    <property type="project" value="InterPro"/>
</dbReference>
<feature type="domain" description="RRM" evidence="3">
    <location>
        <begin position="490"/>
        <end position="566"/>
    </location>
</feature>
<comment type="caution">
    <text evidence="4">The sequence shown here is derived from an EMBL/GenBank/DDBJ whole genome shotgun (WGS) entry which is preliminary data.</text>
</comment>
<dbReference type="SMART" id="SM00386">
    <property type="entry name" value="HAT"/>
    <property type="match status" value="4"/>
</dbReference>
<dbReference type="GO" id="GO:0003723">
    <property type="term" value="F:RNA binding"/>
    <property type="evidence" value="ECO:0007669"/>
    <property type="project" value="UniProtKB-UniRule"/>
</dbReference>
<dbReference type="OrthoDB" id="439808at2759"/>